<evidence type="ECO:0000313" key="1">
    <source>
        <dbReference type="EMBL" id="KYQ55514.1"/>
    </source>
</evidence>
<dbReference type="EMBL" id="KQ982519">
    <property type="protein sequence ID" value="KYQ55514.1"/>
    <property type="molecule type" value="Genomic_DNA"/>
</dbReference>
<keyword evidence="2" id="KW-1185">Reference proteome</keyword>
<accession>A0A151X5A9</accession>
<sequence length="121" mass="13283">NVFSCSECPPKFRPPLFRPTASISSINNIHGACFRAMENISRTLEGPTPTNISKNSEPDTVIKGTFASPAVALANKVLPVPGGPVKNTTYMYDISAHITSLNSIDMLVFWLEFDQKIHFTI</sequence>
<organism evidence="1 2">
    <name type="scientific">Mycetomoellerius zeteki</name>
    <dbReference type="NCBI Taxonomy" id="64791"/>
    <lineage>
        <taxon>Eukaryota</taxon>
        <taxon>Metazoa</taxon>
        <taxon>Ecdysozoa</taxon>
        <taxon>Arthropoda</taxon>
        <taxon>Hexapoda</taxon>
        <taxon>Insecta</taxon>
        <taxon>Pterygota</taxon>
        <taxon>Neoptera</taxon>
        <taxon>Endopterygota</taxon>
        <taxon>Hymenoptera</taxon>
        <taxon>Apocrita</taxon>
        <taxon>Aculeata</taxon>
        <taxon>Formicoidea</taxon>
        <taxon>Formicidae</taxon>
        <taxon>Myrmicinae</taxon>
        <taxon>Mycetomoellerius</taxon>
    </lineage>
</organism>
<dbReference type="PANTHER" id="PTHR37449">
    <property type="match status" value="1"/>
</dbReference>
<dbReference type="AlphaFoldDB" id="A0A151X5A9"/>
<protein>
    <submittedName>
        <fullName evidence="1">Uncharacterized protein</fullName>
    </submittedName>
</protein>
<proteinExistence type="predicted"/>
<feature type="non-terminal residue" evidence="1">
    <location>
        <position position="1"/>
    </location>
</feature>
<name>A0A151X5A9_9HYME</name>
<dbReference type="Proteomes" id="UP000075809">
    <property type="component" value="Unassembled WGS sequence"/>
</dbReference>
<dbReference type="STRING" id="64791.A0A151X5A9"/>
<dbReference type="PANTHER" id="PTHR37449:SF1">
    <property type="entry name" value="OS02G0159950 PROTEIN"/>
    <property type="match status" value="1"/>
</dbReference>
<evidence type="ECO:0000313" key="2">
    <source>
        <dbReference type="Proteomes" id="UP000075809"/>
    </source>
</evidence>
<reference evidence="1 2" key="1">
    <citation type="submission" date="2015-09" db="EMBL/GenBank/DDBJ databases">
        <title>Trachymyrmex zeteki WGS genome.</title>
        <authorList>
            <person name="Nygaard S."/>
            <person name="Hu H."/>
            <person name="Boomsma J."/>
            <person name="Zhang G."/>
        </authorList>
    </citation>
    <scope>NUCLEOTIDE SEQUENCE [LARGE SCALE GENOMIC DNA]</scope>
    <source>
        <strain evidence="1">Tzet28-1</strain>
        <tissue evidence="1">Whole body</tissue>
    </source>
</reference>
<gene>
    <name evidence="1" type="ORF">ALC60_05576</name>
</gene>